<gene>
    <name evidence="1" type="ORF">SAMN04488522_105472</name>
</gene>
<proteinExistence type="predicted"/>
<dbReference type="RefSeq" id="WP_073235243.1">
    <property type="nucleotide sequence ID" value="NZ_FQUQ01000005.1"/>
</dbReference>
<name>A0A1M5JQL0_9SPHI</name>
<accession>A0A1M5JQL0</accession>
<dbReference type="EMBL" id="FQUQ01000005">
    <property type="protein sequence ID" value="SHG42808.1"/>
    <property type="molecule type" value="Genomic_DNA"/>
</dbReference>
<reference evidence="2" key="1">
    <citation type="submission" date="2016-11" db="EMBL/GenBank/DDBJ databases">
        <authorList>
            <person name="Varghese N."/>
            <person name="Submissions S."/>
        </authorList>
    </citation>
    <scope>NUCLEOTIDE SEQUENCE [LARGE SCALE GENOMIC DNA]</scope>
    <source>
        <strain evidence="2">DSM 16990</strain>
    </source>
</reference>
<organism evidence="1 2">
    <name type="scientific">Pedobacter caeni</name>
    <dbReference type="NCBI Taxonomy" id="288992"/>
    <lineage>
        <taxon>Bacteria</taxon>
        <taxon>Pseudomonadati</taxon>
        <taxon>Bacteroidota</taxon>
        <taxon>Sphingobacteriia</taxon>
        <taxon>Sphingobacteriales</taxon>
        <taxon>Sphingobacteriaceae</taxon>
        <taxon>Pedobacter</taxon>
    </lineage>
</organism>
<evidence type="ECO:0000313" key="2">
    <source>
        <dbReference type="Proteomes" id="UP000184287"/>
    </source>
</evidence>
<dbReference type="Proteomes" id="UP000184287">
    <property type="component" value="Unassembled WGS sequence"/>
</dbReference>
<keyword evidence="2" id="KW-1185">Reference proteome</keyword>
<dbReference type="AlphaFoldDB" id="A0A1M5JQL0"/>
<evidence type="ECO:0000313" key="1">
    <source>
        <dbReference type="EMBL" id="SHG42808.1"/>
    </source>
</evidence>
<sequence length="99" mass="11521">MDLIEELMNATDLHFAKDGEGNEFGLRIWGRGEHLFFKENNRGLICSIDAVHSVIYTKSIKVWDNTGEKIGKKERLRISRLIEQYYKAFYNIEVVLDGI</sequence>
<protein>
    <submittedName>
        <fullName evidence="1">Uncharacterized protein</fullName>
    </submittedName>
</protein>
<dbReference type="OrthoDB" id="711263at2"/>